<proteinExistence type="predicted"/>
<sequence length="129" mass="14112">MDRLSGSPTDQITGVGEPQTVRQCYNCNYQVYSQCMYTQSTSTYCPDPTDQCGTMKVLIGNQVAFSRSGCIATAECNRSSVAITTGILRTYFYNSTCCETNFCNSGFSIRAPQLAFLGVLLTPTLFAML</sequence>
<dbReference type="Proteomes" id="UP001295444">
    <property type="component" value="Chromosome 09"/>
</dbReference>
<feature type="domain" description="UPAR/Ly6" evidence="1">
    <location>
        <begin position="22"/>
        <end position="105"/>
    </location>
</feature>
<dbReference type="AlphaFoldDB" id="A0AAD1T1U2"/>
<evidence type="ECO:0000313" key="2">
    <source>
        <dbReference type="EMBL" id="CAH2314357.1"/>
    </source>
</evidence>
<reference evidence="2" key="1">
    <citation type="submission" date="2022-03" db="EMBL/GenBank/DDBJ databases">
        <authorList>
            <person name="Alioto T."/>
            <person name="Alioto T."/>
            <person name="Gomez Garrido J."/>
        </authorList>
    </citation>
    <scope>NUCLEOTIDE SEQUENCE</scope>
</reference>
<keyword evidence="3" id="KW-1185">Reference proteome</keyword>
<organism evidence="2 3">
    <name type="scientific">Pelobates cultripes</name>
    <name type="common">Western spadefoot toad</name>
    <dbReference type="NCBI Taxonomy" id="61616"/>
    <lineage>
        <taxon>Eukaryota</taxon>
        <taxon>Metazoa</taxon>
        <taxon>Chordata</taxon>
        <taxon>Craniata</taxon>
        <taxon>Vertebrata</taxon>
        <taxon>Euteleostomi</taxon>
        <taxon>Amphibia</taxon>
        <taxon>Batrachia</taxon>
        <taxon>Anura</taxon>
        <taxon>Pelobatoidea</taxon>
        <taxon>Pelobatidae</taxon>
        <taxon>Pelobates</taxon>
    </lineage>
</organism>
<accession>A0AAD1T1U2</accession>
<dbReference type="EMBL" id="OW240920">
    <property type="protein sequence ID" value="CAH2314357.1"/>
    <property type="molecule type" value="Genomic_DNA"/>
</dbReference>
<name>A0AAD1T1U2_PELCU</name>
<protein>
    <recommendedName>
        <fullName evidence="1">UPAR/Ly6 domain-containing protein</fullName>
    </recommendedName>
</protein>
<dbReference type="Pfam" id="PF00021">
    <property type="entry name" value="UPAR_LY6"/>
    <property type="match status" value="1"/>
</dbReference>
<gene>
    <name evidence="2" type="ORF">PECUL_23A061738</name>
</gene>
<evidence type="ECO:0000313" key="3">
    <source>
        <dbReference type="Proteomes" id="UP001295444"/>
    </source>
</evidence>
<dbReference type="SUPFAM" id="SSF57302">
    <property type="entry name" value="Snake toxin-like"/>
    <property type="match status" value="1"/>
</dbReference>
<dbReference type="InterPro" id="IPR045860">
    <property type="entry name" value="Snake_toxin-like_sf"/>
</dbReference>
<evidence type="ECO:0000259" key="1">
    <source>
        <dbReference type="Pfam" id="PF00021"/>
    </source>
</evidence>
<dbReference type="CDD" id="cd00117">
    <property type="entry name" value="TFP"/>
    <property type="match status" value="1"/>
</dbReference>
<dbReference type="InterPro" id="IPR016054">
    <property type="entry name" value="LY6_UPA_recep-like"/>
</dbReference>
<dbReference type="Gene3D" id="2.10.60.10">
    <property type="entry name" value="CD59"/>
    <property type="match status" value="1"/>
</dbReference>